<dbReference type="InterPro" id="IPR036890">
    <property type="entry name" value="HATPase_C_sf"/>
</dbReference>
<feature type="domain" description="Histidine kinase/HSP90-like ATPase" evidence="1">
    <location>
        <begin position="17"/>
        <end position="124"/>
    </location>
</feature>
<dbReference type="Gene3D" id="3.30.565.10">
    <property type="entry name" value="Histidine kinase-like ATPase, C-terminal domain"/>
    <property type="match status" value="1"/>
</dbReference>
<evidence type="ECO:0000313" key="2">
    <source>
        <dbReference type="EMBL" id="RBW70203.1"/>
    </source>
</evidence>
<dbReference type="SUPFAM" id="SSF55874">
    <property type="entry name" value="ATPase domain of HSP90 chaperone/DNA topoisomerase II/histidine kinase"/>
    <property type="match status" value="1"/>
</dbReference>
<dbReference type="Pfam" id="PF13581">
    <property type="entry name" value="HATPase_c_2"/>
    <property type="match status" value="1"/>
</dbReference>
<dbReference type="GO" id="GO:0005524">
    <property type="term" value="F:ATP binding"/>
    <property type="evidence" value="ECO:0007669"/>
    <property type="project" value="UniProtKB-KW"/>
</dbReference>
<reference evidence="2 3" key="1">
    <citation type="submission" date="2018-07" db="EMBL/GenBank/DDBJ databases">
        <title>Lottiidibacillus patelloidae gen. nov., sp. nov., isolated from the intestinal tract of a marine limpet and the reclassification of B. taeanensis BH030017T, B. algicola KMM 3737T and B. hwajinpoensis SW-72T as genus Lottiidibacillus.</title>
        <authorList>
            <person name="Liu R."/>
            <person name="Huang Z."/>
        </authorList>
    </citation>
    <scope>NUCLEOTIDE SEQUENCE [LARGE SCALE GENOMIC DNA]</scope>
    <source>
        <strain evidence="2 3">BH030017</strain>
    </source>
</reference>
<dbReference type="Proteomes" id="UP000253314">
    <property type="component" value="Unassembled WGS sequence"/>
</dbReference>
<protein>
    <submittedName>
        <fullName evidence="2">ATP-binding protein</fullName>
    </submittedName>
</protein>
<organism evidence="2 3">
    <name type="scientific">Bacillus taeanensis</name>
    <dbReference type="NCBI Taxonomy" id="273032"/>
    <lineage>
        <taxon>Bacteria</taxon>
        <taxon>Bacillati</taxon>
        <taxon>Bacillota</taxon>
        <taxon>Bacilli</taxon>
        <taxon>Bacillales</taxon>
        <taxon>Bacillaceae</taxon>
        <taxon>Bacillus</taxon>
    </lineage>
</organism>
<keyword evidence="2" id="KW-0547">Nucleotide-binding</keyword>
<dbReference type="OrthoDB" id="9799195at2"/>
<keyword evidence="3" id="KW-1185">Reference proteome</keyword>
<comment type="caution">
    <text evidence="2">The sequence shown here is derived from an EMBL/GenBank/DDBJ whole genome shotgun (WGS) entry which is preliminary data.</text>
</comment>
<accession>A0A366Y1B2</accession>
<evidence type="ECO:0000313" key="3">
    <source>
        <dbReference type="Proteomes" id="UP000253314"/>
    </source>
</evidence>
<sequence length="143" mass="15859">MYRIGIEREDDVYMASTIGKKVAEEWGLTKCEQTKLVVSIMELSRNIVYYASKGAIFITPIKAYGIEVLAVDEGPGIRDIKKALNNESPSTKGLGLGLSGVSRLMDEFEITSEEAVGTRVRAVKWFDKREVKQGEYAAGFSKD</sequence>
<proteinExistence type="predicted"/>
<name>A0A366Y1B2_9BACI</name>
<dbReference type="AlphaFoldDB" id="A0A366Y1B2"/>
<dbReference type="InterPro" id="IPR003594">
    <property type="entry name" value="HATPase_dom"/>
</dbReference>
<dbReference type="EMBL" id="QOCW01000006">
    <property type="protein sequence ID" value="RBW70203.1"/>
    <property type="molecule type" value="Genomic_DNA"/>
</dbReference>
<evidence type="ECO:0000259" key="1">
    <source>
        <dbReference type="Pfam" id="PF13581"/>
    </source>
</evidence>
<keyword evidence="2" id="KW-0067">ATP-binding</keyword>
<gene>
    <name evidence="2" type="ORF">DS031_08175</name>
</gene>